<dbReference type="PANTHER" id="PTHR15910">
    <property type="entry name" value="ARCHAEMETZINCIN"/>
    <property type="match status" value="1"/>
</dbReference>
<dbReference type="Proteomes" id="UP001500968">
    <property type="component" value="Unassembled WGS sequence"/>
</dbReference>
<gene>
    <name evidence="7" type="primary">amzA</name>
    <name evidence="7" type="ORF">GCM10022386_07090</name>
</gene>
<dbReference type="InterPro" id="IPR012962">
    <property type="entry name" value="Pept_M54_archaemetzincn"/>
</dbReference>
<evidence type="ECO:0000256" key="5">
    <source>
        <dbReference type="ARBA" id="ARBA00022833"/>
    </source>
</evidence>
<comment type="cofactor">
    <cofactor evidence="1">
        <name>Zn(2+)</name>
        <dbReference type="ChEBI" id="CHEBI:29105"/>
    </cofactor>
</comment>
<keyword evidence="6" id="KW-0482">Metalloprotease</keyword>
<dbReference type="SUPFAM" id="SSF55486">
    <property type="entry name" value="Metalloproteases ('zincins'), catalytic domain"/>
    <property type="match status" value="1"/>
</dbReference>
<accession>A0ABP7THR5</accession>
<comment type="caution">
    <text evidence="7">The sequence shown here is derived from an EMBL/GenBank/DDBJ whole genome shotgun (WGS) entry which is preliminary data.</text>
</comment>
<dbReference type="Pfam" id="PF07998">
    <property type="entry name" value="Peptidase_M54"/>
    <property type="match status" value="1"/>
</dbReference>
<keyword evidence="8" id="KW-1185">Reference proteome</keyword>
<dbReference type="EMBL" id="BAABCR010000008">
    <property type="protein sequence ID" value="GAA4026289.1"/>
    <property type="molecule type" value="Genomic_DNA"/>
</dbReference>
<organism evidence="7 8">
    <name type="scientific">Flavobacterium cheonhonense</name>
    <dbReference type="NCBI Taxonomy" id="706185"/>
    <lineage>
        <taxon>Bacteria</taxon>
        <taxon>Pseudomonadati</taxon>
        <taxon>Bacteroidota</taxon>
        <taxon>Flavobacteriia</taxon>
        <taxon>Flavobacteriales</taxon>
        <taxon>Flavobacteriaceae</taxon>
        <taxon>Flavobacterium</taxon>
    </lineage>
</organism>
<proteinExistence type="predicted"/>
<dbReference type="Gene3D" id="3.40.390.10">
    <property type="entry name" value="Collagenase (Catalytic Domain)"/>
    <property type="match status" value="1"/>
</dbReference>
<dbReference type="InterPro" id="IPR024079">
    <property type="entry name" value="MetalloPept_cat_dom_sf"/>
</dbReference>
<dbReference type="PANTHER" id="PTHR15910:SF1">
    <property type="entry name" value="ARCHAEMETZINCIN-2"/>
    <property type="match status" value="1"/>
</dbReference>
<evidence type="ECO:0000256" key="6">
    <source>
        <dbReference type="ARBA" id="ARBA00023049"/>
    </source>
</evidence>
<keyword evidence="5" id="KW-0862">Zinc</keyword>
<protein>
    <submittedName>
        <fullName evidence="7">Archaemetzincin</fullName>
    </submittedName>
</protein>
<evidence type="ECO:0000313" key="7">
    <source>
        <dbReference type="EMBL" id="GAA4026289.1"/>
    </source>
</evidence>
<sequence length="137" mass="15420">MVKPAVPLTPDLLAASQTRYEASKILQQFNSPQNLLLVTTQDIAHRKSDVQPEYGIFGLGYRPGTTSVVSTFRLHRKVSRAKCLERLEKVALHEIGHNLGLPHCTHDKHCMMQAAQGTIKQVDLEKVWFCEVCRGKI</sequence>
<keyword evidence="2" id="KW-0645">Protease</keyword>
<evidence type="ECO:0000256" key="1">
    <source>
        <dbReference type="ARBA" id="ARBA00001947"/>
    </source>
</evidence>
<evidence type="ECO:0000256" key="4">
    <source>
        <dbReference type="ARBA" id="ARBA00022801"/>
    </source>
</evidence>
<keyword evidence="3" id="KW-0479">Metal-binding</keyword>
<name>A0ABP7THR5_9FLAO</name>
<evidence type="ECO:0000313" key="8">
    <source>
        <dbReference type="Proteomes" id="UP001500968"/>
    </source>
</evidence>
<evidence type="ECO:0000256" key="3">
    <source>
        <dbReference type="ARBA" id="ARBA00022723"/>
    </source>
</evidence>
<reference evidence="8" key="1">
    <citation type="journal article" date="2019" name="Int. J. Syst. Evol. Microbiol.">
        <title>The Global Catalogue of Microorganisms (GCM) 10K type strain sequencing project: providing services to taxonomists for standard genome sequencing and annotation.</title>
        <authorList>
            <consortium name="The Broad Institute Genomics Platform"/>
            <consortium name="The Broad Institute Genome Sequencing Center for Infectious Disease"/>
            <person name="Wu L."/>
            <person name="Ma J."/>
        </authorList>
    </citation>
    <scope>NUCLEOTIDE SEQUENCE [LARGE SCALE GENOMIC DNA]</scope>
    <source>
        <strain evidence="8">JCM 17064</strain>
    </source>
</reference>
<keyword evidence="4" id="KW-0378">Hydrolase</keyword>
<evidence type="ECO:0000256" key="2">
    <source>
        <dbReference type="ARBA" id="ARBA00022670"/>
    </source>
</evidence>